<dbReference type="Gene3D" id="2.20.200.10">
    <property type="entry name" value="Outer membrane efflux proteins (OEP)"/>
    <property type="match status" value="1"/>
</dbReference>
<keyword evidence="3" id="KW-0175">Coiled coil</keyword>
<feature type="compositionally biased region" description="Low complexity" evidence="4">
    <location>
        <begin position="465"/>
        <end position="484"/>
    </location>
</feature>
<evidence type="ECO:0000256" key="3">
    <source>
        <dbReference type="SAM" id="Coils"/>
    </source>
</evidence>
<dbReference type="EMBL" id="CP019236">
    <property type="protein sequence ID" value="APW40212.1"/>
    <property type="molecule type" value="Genomic_DNA"/>
</dbReference>
<dbReference type="KEGG" id="rhy:RD110_25925"/>
<feature type="region of interest" description="Disordered" evidence="4">
    <location>
        <begin position="463"/>
        <end position="484"/>
    </location>
</feature>
<comment type="subcellular location">
    <subcellularLocation>
        <location evidence="2">Cell membrane</location>
        <topology evidence="2">Lipid-anchor</topology>
    </subcellularLocation>
</comment>
<sequence>MTAVAVAALLSGCAAVGPDYARPPLDLPLAYKENAGWKPATPQLIDASQPWWEVYHDATLNALMAQANRANQNIQQSEAVYREAQAIAAAARANFFPTLGANAGATRARTNSSGAVKLGDDYSLGLSASWEPDVWGSVRRAVEAGDAGTQASAADLAGARLSIQSTLAQDYMQVRALDLQKKLYAASIDAYAKSLALTQHQYAAGVVLRSDVALAQSQLAQAQAQAVDLQAQRTQLEHAIAVLTGQSPSRFTLAALDDQGTAQMAVPVVPPGLPSTLLERRPDIAGAEQRMRAANANIGVAQAAFYPQIMLSASGGFSSATIGALFNTPSRIFSLGAALAQTIFDGGLRRAHSDQAIATYDASVAQYKQTVLAGFQQVEDNLATLRLLDEEAAYQAKAVEASQLSERLALSQYRAGTATYLGVVTAQNLSLTNQRTAAQLRGRQLVASVALIAATGGGWNATDLATSSPSSSSTASKTPARAGS</sequence>
<proteinExistence type="inferred from homology"/>
<dbReference type="Proteomes" id="UP000186609">
    <property type="component" value="Chromosome"/>
</dbReference>
<name>A0A1P8K2I0_9BURK</name>
<keyword evidence="2" id="KW-0564">Palmitate</keyword>
<dbReference type="STRING" id="1842727.RD110_25925"/>
<organism evidence="5 6">
    <name type="scientific">Rhodoferax koreensis</name>
    <dbReference type="NCBI Taxonomy" id="1842727"/>
    <lineage>
        <taxon>Bacteria</taxon>
        <taxon>Pseudomonadati</taxon>
        <taxon>Pseudomonadota</taxon>
        <taxon>Betaproteobacteria</taxon>
        <taxon>Burkholderiales</taxon>
        <taxon>Comamonadaceae</taxon>
        <taxon>Rhodoferax</taxon>
    </lineage>
</organism>
<dbReference type="InterPro" id="IPR010131">
    <property type="entry name" value="MdtP/NodT-like"/>
</dbReference>
<feature type="coiled-coil region" evidence="3">
    <location>
        <begin position="212"/>
        <end position="239"/>
    </location>
</feature>
<gene>
    <name evidence="5" type="ORF">RD110_25925</name>
</gene>
<dbReference type="AlphaFoldDB" id="A0A1P8K2I0"/>
<reference evidence="5 6" key="1">
    <citation type="submission" date="2017-01" db="EMBL/GenBank/DDBJ databases">
        <authorList>
            <person name="Mah S.A."/>
            <person name="Swanson W.J."/>
            <person name="Moy G.W."/>
            <person name="Vacquier V.D."/>
        </authorList>
    </citation>
    <scope>NUCLEOTIDE SEQUENCE [LARGE SCALE GENOMIC DNA]</scope>
    <source>
        <strain evidence="5 6">DCY110</strain>
    </source>
</reference>
<accession>A0A1P8K2I0</accession>
<dbReference type="Gene3D" id="1.20.1600.10">
    <property type="entry name" value="Outer membrane efflux proteins (OEP)"/>
    <property type="match status" value="1"/>
</dbReference>
<dbReference type="NCBIfam" id="TIGR01845">
    <property type="entry name" value="outer_NodT"/>
    <property type="match status" value="1"/>
</dbReference>
<feature type="coiled-coil region" evidence="3">
    <location>
        <begin position="60"/>
        <end position="87"/>
    </location>
</feature>
<protein>
    <submittedName>
        <fullName evidence="5">RND transporter</fullName>
    </submittedName>
</protein>
<keyword evidence="6" id="KW-1185">Reference proteome</keyword>
<dbReference type="GO" id="GO:0005886">
    <property type="term" value="C:plasma membrane"/>
    <property type="evidence" value="ECO:0007669"/>
    <property type="project" value="UniProtKB-SubCell"/>
</dbReference>
<evidence type="ECO:0000313" key="5">
    <source>
        <dbReference type="EMBL" id="APW40212.1"/>
    </source>
</evidence>
<dbReference type="InterPro" id="IPR003423">
    <property type="entry name" value="OMP_efflux"/>
</dbReference>
<keyword evidence="2" id="KW-0812">Transmembrane</keyword>
<keyword evidence="2" id="KW-1134">Transmembrane beta strand</keyword>
<dbReference type="SUPFAM" id="SSF56954">
    <property type="entry name" value="Outer membrane efflux proteins (OEP)"/>
    <property type="match status" value="1"/>
</dbReference>
<dbReference type="PANTHER" id="PTHR30203">
    <property type="entry name" value="OUTER MEMBRANE CATION EFFLUX PROTEIN"/>
    <property type="match status" value="1"/>
</dbReference>
<keyword evidence="2" id="KW-0472">Membrane</keyword>
<keyword evidence="2" id="KW-0449">Lipoprotein</keyword>
<dbReference type="Pfam" id="PF02321">
    <property type="entry name" value="OEP"/>
    <property type="match status" value="2"/>
</dbReference>
<dbReference type="PANTHER" id="PTHR30203:SF33">
    <property type="entry name" value="BLR4455 PROTEIN"/>
    <property type="match status" value="1"/>
</dbReference>
<dbReference type="GO" id="GO:0015562">
    <property type="term" value="F:efflux transmembrane transporter activity"/>
    <property type="evidence" value="ECO:0007669"/>
    <property type="project" value="InterPro"/>
</dbReference>
<evidence type="ECO:0000256" key="4">
    <source>
        <dbReference type="SAM" id="MobiDB-lite"/>
    </source>
</evidence>
<evidence type="ECO:0000313" key="6">
    <source>
        <dbReference type="Proteomes" id="UP000186609"/>
    </source>
</evidence>
<evidence type="ECO:0000256" key="2">
    <source>
        <dbReference type="RuleBase" id="RU362097"/>
    </source>
</evidence>
<evidence type="ECO:0000256" key="1">
    <source>
        <dbReference type="ARBA" id="ARBA00007613"/>
    </source>
</evidence>
<comment type="similarity">
    <text evidence="1 2">Belongs to the outer membrane factor (OMF) (TC 1.B.17) family.</text>
</comment>